<evidence type="ECO:0000313" key="3">
    <source>
        <dbReference type="Proteomes" id="UP000187209"/>
    </source>
</evidence>
<feature type="compositionally biased region" description="Low complexity" evidence="1">
    <location>
        <begin position="432"/>
        <end position="444"/>
    </location>
</feature>
<dbReference type="AlphaFoldDB" id="A0A1R2B290"/>
<name>A0A1R2B290_9CILI</name>
<organism evidence="2 3">
    <name type="scientific">Stentor coeruleus</name>
    <dbReference type="NCBI Taxonomy" id="5963"/>
    <lineage>
        <taxon>Eukaryota</taxon>
        <taxon>Sar</taxon>
        <taxon>Alveolata</taxon>
        <taxon>Ciliophora</taxon>
        <taxon>Postciliodesmatophora</taxon>
        <taxon>Heterotrichea</taxon>
        <taxon>Heterotrichida</taxon>
        <taxon>Stentoridae</taxon>
        <taxon>Stentor</taxon>
    </lineage>
</organism>
<feature type="compositionally biased region" description="Basic and acidic residues" evidence="1">
    <location>
        <begin position="500"/>
        <end position="518"/>
    </location>
</feature>
<feature type="compositionally biased region" description="Polar residues" evidence="1">
    <location>
        <begin position="602"/>
        <end position="621"/>
    </location>
</feature>
<feature type="compositionally biased region" description="Basic and acidic residues" evidence="1">
    <location>
        <begin position="343"/>
        <end position="402"/>
    </location>
</feature>
<proteinExistence type="predicted"/>
<feature type="compositionally biased region" description="Polar residues" evidence="1">
    <location>
        <begin position="487"/>
        <end position="499"/>
    </location>
</feature>
<feature type="compositionally biased region" description="Polar residues" evidence="1">
    <location>
        <begin position="539"/>
        <end position="567"/>
    </location>
</feature>
<comment type="caution">
    <text evidence="2">The sequence shown here is derived from an EMBL/GenBank/DDBJ whole genome shotgun (WGS) entry which is preliminary data.</text>
</comment>
<feature type="compositionally biased region" description="Basic and acidic residues" evidence="1">
    <location>
        <begin position="528"/>
        <end position="538"/>
    </location>
</feature>
<protein>
    <submittedName>
        <fullName evidence="2">Uncharacterized protein</fullName>
    </submittedName>
</protein>
<sequence length="868" mass="100720">MNSAIEIFDLNTYNKGSKNYFGVFTILGFDQRNLTLFRNLVLNQIRKLNFQNHQYSNIERNISGEDKLPVKLFEFITNNQMYLIIECTLIGDWEKVLDATLGIPDADVIFLVENLFKSNSKNYQHISSKSLNSIGEKIIKLYQKSQIFFISLHTANITTITLPKSIQTSYLPSDNKNNDENLISYFKNYINDLFKKITIPSIKIKETQSNEKRLNANFPSTVNSLMEYWMQKLNHRKGVLKKLITFIPNANNLKNKFDKNYEKIKSLIYPKKPSGLYYICKIHCDQKDCFIANLNDEGSFEEFKKYLNGVSNKCNNCGCNEENHLVIAEKLIRDEKTDKSIIEEESKKDVEEEKKDEKTNKSITEETSKKGIEEEKKDDKTDNSIPEETLKKSIEEEKKDTKNSQSISENKEMQVLQKNEEEKNEEEKKIFNEASNPKANNNNEKVTEIKKNPFNWEKSKAPSRSPLKSSSSTSQVLKQTQPKKEINNSSAKPLNNQSISKDKEIPVPKKNEEEKKAFNETSNPKTNNHNEKLTEKSKNQFNLNKNTTSSRSPLKNSYSASQTLKQTQLKKENNISPTKPIDNHTINKPQSTSSSNLSKESLPQTLKSNTTPNLLDNQKPNTLKTNFLNEYLYSSDHDKHINLSDHIFIFIGDKSSGKTSMILSFINTLTRRNFTNPIEIKPNVQSQHDSSVLYFFTCPNQKKYALIELKNDFDKDFLLSESARISELNKYCSYGSSNKITIVLIQKACENIKKKWKNLMKVFKSFETICIFTYFNSFDIEKNNIYKYFTMWEFIDNDTSFYERKDLARNELKNIDEKIMKIIDGLKENRENCKNILEKLLLYGNGGEDFMLEMPLVQILRKLMMESS</sequence>
<keyword evidence="3" id="KW-1185">Reference proteome</keyword>
<dbReference type="EMBL" id="MPUH01001043">
    <property type="protein sequence ID" value="OMJ70901.1"/>
    <property type="molecule type" value="Genomic_DNA"/>
</dbReference>
<gene>
    <name evidence="2" type="ORF">SteCoe_31014</name>
</gene>
<feature type="compositionally biased region" description="Basic and acidic residues" evidence="1">
    <location>
        <begin position="418"/>
        <end position="431"/>
    </location>
</feature>
<accession>A0A1R2B290</accession>
<evidence type="ECO:0000313" key="2">
    <source>
        <dbReference type="EMBL" id="OMJ70901.1"/>
    </source>
</evidence>
<reference evidence="2 3" key="1">
    <citation type="submission" date="2016-11" db="EMBL/GenBank/DDBJ databases">
        <title>The macronuclear genome of Stentor coeruleus: a giant cell with tiny introns.</title>
        <authorList>
            <person name="Slabodnick M."/>
            <person name="Ruby J.G."/>
            <person name="Reiff S.B."/>
            <person name="Swart E.C."/>
            <person name="Gosai S."/>
            <person name="Prabakaran S."/>
            <person name="Witkowska E."/>
            <person name="Larue G.E."/>
            <person name="Fisher S."/>
            <person name="Freeman R.M."/>
            <person name="Gunawardena J."/>
            <person name="Chu W."/>
            <person name="Stover N.A."/>
            <person name="Gregory B.D."/>
            <person name="Nowacki M."/>
            <person name="Derisi J."/>
            <person name="Roy S.W."/>
            <person name="Marshall W.F."/>
            <person name="Sood P."/>
        </authorList>
    </citation>
    <scope>NUCLEOTIDE SEQUENCE [LARGE SCALE GENOMIC DNA]</scope>
    <source>
        <strain evidence="2">WM001</strain>
    </source>
</reference>
<dbReference type="Proteomes" id="UP000187209">
    <property type="component" value="Unassembled WGS sequence"/>
</dbReference>
<feature type="compositionally biased region" description="Low complexity" evidence="1">
    <location>
        <begin position="591"/>
        <end position="601"/>
    </location>
</feature>
<feature type="region of interest" description="Disordered" evidence="1">
    <location>
        <begin position="343"/>
        <end position="621"/>
    </location>
</feature>
<feature type="compositionally biased region" description="Low complexity" evidence="1">
    <location>
        <begin position="462"/>
        <end position="480"/>
    </location>
</feature>
<evidence type="ECO:0000256" key="1">
    <source>
        <dbReference type="SAM" id="MobiDB-lite"/>
    </source>
</evidence>